<comment type="caution">
    <text evidence="3">The sequence shown here is derived from an EMBL/GenBank/DDBJ whole genome shotgun (WGS) entry which is preliminary data.</text>
</comment>
<evidence type="ECO:0000256" key="1">
    <source>
        <dbReference type="SAM" id="MobiDB-lite"/>
    </source>
</evidence>
<evidence type="ECO:0008006" key="5">
    <source>
        <dbReference type="Google" id="ProtNLM"/>
    </source>
</evidence>
<reference evidence="3 4" key="1">
    <citation type="submission" date="2021-03" db="EMBL/GenBank/DDBJ databases">
        <title>Sequencing the genomes of 1000 actinobacteria strains.</title>
        <authorList>
            <person name="Klenk H.-P."/>
        </authorList>
    </citation>
    <scope>NUCLEOTIDE SEQUENCE [LARGE SCALE GENOMIC DNA]</scope>
    <source>
        <strain evidence="3 4">DSM 44506</strain>
    </source>
</reference>
<dbReference type="RefSeq" id="WP_209653083.1">
    <property type="nucleotide sequence ID" value="NZ_CP047357.1"/>
</dbReference>
<protein>
    <recommendedName>
        <fullName evidence="5">DUF4190 domain-containing protein</fullName>
    </recommendedName>
</protein>
<feature type="transmembrane region" description="Helical" evidence="2">
    <location>
        <begin position="64"/>
        <end position="83"/>
    </location>
</feature>
<evidence type="ECO:0000313" key="3">
    <source>
        <dbReference type="EMBL" id="MBP2332651.1"/>
    </source>
</evidence>
<sequence>MSRPDNAGYDPFDTPQPGQGQGFPGAQGFDAGAGYQGSYDYSSNNPYQAPVGQPMAPMASTAPAVSTGTGLAVTALILGLLSIPLAPVIFGGVLAIAAIVFAIFALRAASKARKLGPVQTGGTTAMSILGIIFSLVGLFIAAFMLWAVWLGAGAVSGCEHLIDDPDAFDACVEDEIFDRLGLN</sequence>
<evidence type="ECO:0000313" key="4">
    <source>
        <dbReference type="Proteomes" id="UP001519305"/>
    </source>
</evidence>
<feature type="transmembrane region" description="Helical" evidence="2">
    <location>
        <begin position="89"/>
        <end position="106"/>
    </location>
</feature>
<dbReference type="Proteomes" id="UP001519305">
    <property type="component" value="Unassembled WGS sequence"/>
</dbReference>
<keyword evidence="2" id="KW-1133">Transmembrane helix</keyword>
<evidence type="ECO:0000256" key="2">
    <source>
        <dbReference type="SAM" id="Phobius"/>
    </source>
</evidence>
<dbReference type="EMBL" id="JAGINY010000001">
    <property type="protein sequence ID" value="MBP2332651.1"/>
    <property type="molecule type" value="Genomic_DNA"/>
</dbReference>
<feature type="transmembrane region" description="Helical" evidence="2">
    <location>
        <begin position="127"/>
        <end position="149"/>
    </location>
</feature>
<organism evidence="3 4">
    <name type="scientific">Corynebacterium freneyi</name>
    <dbReference type="NCBI Taxonomy" id="134034"/>
    <lineage>
        <taxon>Bacteria</taxon>
        <taxon>Bacillati</taxon>
        <taxon>Actinomycetota</taxon>
        <taxon>Actinomycetes</taxon>
        <taxon>Mycobacteriales</taxon>
        <taxon>Corynebacteriaceae</taxon>
        <taxon>Corynebacterium</taxon>
    </lineage>
</organism>
<keyword evidence="4" id="KW-1185">Reference proteome</keyword>
<accession>A0ABS4U8V9</accession>
<keyword evidence="2" id="KW-0472">Membrane</keyword>
<proteinExistence type="predicted"/>
<keyword evidence="2" id="KW-0812">Transmembrane</keyword>
<name>A0ABS4U8V9_9CORY</name>
<feature type="region of interest" description="Disordered" evidence="1">
    <location>
        <begin position="1"/>
        <end position="27"/>
    </location>
</feature>
<gene>
    <name evidence="3" type="ORF">JOF33_001350</name>
</gene>